<dbReference type="PROSITE" id="PS51186">
    <property type="entry name" value="GNAT"/>
    <property type="match status" value="1"/>
</dbReference>
<dbReference type="GO" id="GO:0016747">
    <property type="term" value="F:acyltransferase activity, transferring groups other than amino-acyl groups"/>
    <property type="evidence" value="ECO:0007669"/>
    <property type="project" value="InterPro"/>
</dbReference>
<dbReference type="Proteomes" id="UP000569951">
    <property type="component" value="Unassembled WGS sequence"/>
</dbReference>
<dbReference type="CDD" id="cd04301">
    <property type="entry name" value="NAT_SF"/>
    <property type="match status" value="1"/>
</dbReference>
<dbReference type="InterPro" id="IPR000182">
    <property type="entry name" value="GNAT_dom"/>
</dbReference>
<name>A0A841I2A7_9DEIO</name>
<evidence type="ECO:0000259" key="1">
    <source>
        <dbReference type="PROSITE" id="PS51186"/>
    </source>
</evidence>
<sequence>MQLNSLGYRTDLIFARFDGIVEDLGDAIRIRNPRNPDHYYGNLLVFDRPPRPGDLPEWEQRFAECIGVPPEVKHRLFGWDAPDGTTGEIDEFLEAGYTLDRSVVMTAERLHPPRRPNLEAELRPLRSDEDWALALENQIACREARWDEDSYRPFKERQMRRYREMAEAGRGAWFGAFLDGRVVADMGIFSDGELARYQAVGTHPDYRGRGLCGTLVHFVGEYARRELGVARLVIVADDHYFAKDIYRAVGFEPVEYQASLLRSRSSGE</sequence>
<dbReference type="SUPFAM" id="SSF55729">
    <property type="entry name" value="Acyl-CoA N-acyltransferases (Nat)"/>
    <property type="match status" value="1"/>
</dbReference>
<keyword evidence="2" id="KW-0808">Transferase</keyword>
<comment type="caution">
    <text evidence="2">The sequence shown here is derived from an EMBL/GenBank/DDBJ whole genome shotgun (WGS) entry which is preliminary data.</text>
</comment>
<evidence type="ECO:0000313" key="2">
    <source>
        <dbReference type="EMBL" id="MBB6098055.1"/>
    </source>
</evidence>
<reference evidence="2 3" key="1">
    <citation type="submission" date="2020-08" db="EMBL/GenBank/DDBJ databases">
        <title>Genomic Encyclopedia of Type Strains, Phase IV (KMG-IV): sequencing the most valuable type-strain genomes for metagenomic binning, comparative biology and taxonomic classification.</title>
        <authorList>
            <person name="Goeker M."/>
        </authorList>
    </citation>
    <scope>NUCLEOTIDE SEQUENCE [LARGE SCALE GENOMIC DNA]</scope>
    <source>
        <strain evidence="2 3">DSM 21458</strain>
    </source>
</reference>
<evidence type="ECO:0000313" key="3">
    <source>
        <dbReference type="Proteomes" id="UP000569951"/>
    </source>
</evidence>
<dbReference type="Pfam" id="PF00583">
    <property type="entry name" value="Acetyltransf_1"/>
    <property type="match status" value="1"/>
</dbReference>
<dbReference type="AlphaFoldDB" id="A0A841I2A7"/>
<dbReference type="Gene3D" id="3.40.630.30">
    <property type="match status" value="1"/>
</dbReference>
<gene>
    <name evidence="2" type="ORF">HNR42_001478</name>
</gene>
<keyword evidence="3" id="KW-1185">Reference proteome</keyword>
<feature type="domain" description="N-acetyltransferase" evidence="1">
    <location>
        <begin position="120"/>
        <end position="268"/>
    </location>
</feature>
<protein>
    <submittedName>
        <fullName evidence="2">RimJ/RimL family protein N-acetyltransferase</fullName>
    </submittedName>
</protein>
<dbReference type="InterPro" id="IPR016181">
    <property type="entry name" value="Acyl_CoA_acyltransferase"/>
</dbReference>
<dbReference type="RefSeq" id="WP_183986080.1">
    <property type="nucleotide sequence ID" value="NZ_JACHHG010000004.1"/>
</dbReference>
<proteinExistence type="predicted"/>
<organism evidence="2 3">
    <name type="scientific">Deinobacterium chartae</name>
    <dbReference type="NCBI Taxonomy" id="521158"/>
    <lineage>
        <taxon>Bacteria</taxon>
        <taxon>Thermotogati</taxon>
        <taxon>Deinococcota</taxon>
        <taxon>Deinococci</taxon>
        <taxon>Deinococcales</taxon>
        <taxon>Deinococcaceae</taxon>
        <taxon>Deinobacterium</taxon>
    </lineage>
</organism>
<accession>A0A841I2A7</accession>
<dbReference type="EMBL" id="JACHHG010000004">
    <property type="protein sequence ID" value="MBB6098055.1"/>
    <property type="molecule type" value="Genomic_DNA"/>
</dbReference>